<evidence type="ECO:0000256" key="1">
    <source>
        <dbReference type="SAM" id="MobiDB-lite"/>
    </source>
</evidence>
<feature type="non-terminal residue" evidence="2">
    <location>
        <position position="26"/>
    </location>
</feature>
<name>A0A383CCY4_9ZZZZ</name>
<gene>
    <name evidence="2" type="ORF">METZ01_LOCUS482936</name>
</gene>
<sequence length="26" mass="2443">VSEKASVGNEDVGASAEAHAGASAEV</sequence>
<proteinExistence type="predicted"/>
<dbReference type="AlphaFoldDB" id="A0A383CCY4"/>
<dbReference type="EMBL" id="UINC01207821">
    <property type="protein sequence ID" value="SVE30082.1"/>
    <property type="molecule type" value="Genomic_DNA"/>
</dbReference>
<feature type="non-terminal residue" evidence="2">
    <location>
        <position position="1"/>
    </location>
</feature>
<evidence type="ECO:0000313" key="2">
    <source>
        <dbReference type="EMBL" id="SVE30082.1"/>
    </source>
</evidence>
<organism evidence="2">
    <name type="scientific">marine metagenome</name>
    <dbReference type="NCBI Taxonomy" id="408172"/>
    <lineage>
        <taxon>unclassified sequences</taxon>
        <taxon>metagenomes</taxon>
        <taxon>ecological metagenomes</taxon>
    </lineage>
</organism>
<feature type="region of interest" description="Disordered" evidence="1">
    <location>
        <begin position="1"/>
        <end position="26"/>
    </location>
</feature>
<reference evidence="2" key="1">
    <citation type="submission" date="2018-05" db="EMBL/GenBank/DDBJ databases">
        <authorList>
            <person name="Lanie J.A."/>
            <person name="Ng W.-L."/>
            <person name="Kazmierczak K.M."/>
            <person name="Andrzejewski T.M."/>
            <person name="Davidsen T.M."/>
            <person name="Wayne K.J."/>
            <person name="Tettelin H."/>
            <person name="Glass J.I."/>
            <person name="Rusch D."/>
            <person name="Podicherti R."/>
            <person name="Tsui H.-C.T."/>
            <person name="Winkler M.E."/>
        </authorList>
    </citation>
    <scope>NUCLEOTIDE SEQUENCE</scope>
</reference>
<accession>A0A383CCY4</accession>
<protein>
    <submittedName>
        <fullName evidence="2">Uncharacterized protein</fullName>
    </submittedName>
</protein>
<feature type="compositionally biased region" description="Low complexity" evidence="1">
    <location>
        <begin position="12"/>
        <end position="26"/>
    </location>
</feature>